<reference evidence="2" key="1">
    <citation type="submission" date="2021-07" db="EMBL/GenBank/DDBJ databases">
        <authorList>
            <person name="Fernandez M."/>
            <person name="Pereira P."/>
            <person name="Torres Tejerizo G.A."/>
            <person name="Gonzalez P."/>
            <person name="Agostini E."/>
        </authorList>
    </citation>
    <scope>NUCLEOTIDE SEQUENCE</scope>
    <source>
        <strain evidence="2">SFC 500-1A</strain>
    </source>
</reference>
<protein>
    <submittedName>
        <fullName evidence="2">Membrane integrity-associated transporter subunit PqiC</fullName>
    </submittedName>
</protein>
<dbReference type="InterPro" id="IPR005586">
    <property type="entry name" value="ABC_trans_aux"/>
</dbReference>
<comment type="caution">
    <text evidence="2">The sequence shown here is derived from an EMBL/GenBank/DDBJ whole genome shotgun (WGS) entry which is preliminary data.</text>
</comment>
<dbReference type="AlphaFoldDB" id="A0A6A1RX79"/>
<sequence length="247" mass="26393">MLNKKNSSHFLSYLPQSSRAGCALLLAVVGLTGCSSSPTPNYYSLTPTVKPLVSSNVRVIEVLPVGLPDRLNRAPLVLQDSSGKSNVLDNERWTSTLGAELRDGLSAGLQQKLGAVDRYSSGMTGGKVSYRIATDFSRFDIIEHSNTRSLMGSMNRDIEVAVAWIIKRDDPARPLNQPTGVQNAVLPNRQLSCRMAFTDAVGADGNKIVDIVSVSRQSLSKVVEAIAASVVATEANKAVVMEGVTCS</sequence>
<gene>
    <name evidence="2" type="ORF">KW868_07925</name>
</gene>
<dbReference type="SUPFAM" id="SSF159594">
    <property type="entry name" value="XCC0632-like"/>
    <property type="match status" value="1"/>
</dbReference>
<organism evidence="2 3">
    <name type="scientific">Acinetobacter guillouiae</name>
    <name type="common">Acinetobacter genomosp. 11</name>
    <dbReference type="NCBI Taxonomy" id="106649"/>
    <lineage>
        <taxon>Bacteria</taxon>
        <taxon>Pseudomonadati</taxon>
        <taxon>Pseudomonadota</taxon>
        <taxon>Gammaproteobacteria</taxon>
        <taxon>Moraxellales</taxon>
        <taxon>Moraxellaceae</taxon>
        <taxon>Acinetobacter</taxon>
    </lineage>
</organism>
<dbReference type="RefSeq" id="WP_004717703.1">
    <property type="nucleotide sequence ID" value="NZ_BBRY01000005.1"/>
</dbReference>
<name>A0A6A1RX79_ACIGI</name>
<feature type="domain" description="ABC-type transport auxiliary lipoprotein component" evidence="1">
    <location>
        <begin position="43"/>
        <end position="146"/>
    </location>
</feature>
<evidence type="ECO:0000313" key="2">
    <source>
        <dbReference type="EMBL" id="MCF0264388.1"/>
    </source>
</evidence>
<evidence type="ECO:0000313" key="3">
    <source>
        <dbReference type="Proteomes" id="UP000887320"/>
    </source>
</evidence>
<dbReference type="Proteomes" id="UP000887320">
    <property type="component" value="Unassembled WGS sequence"/>
</dbReference>
<accession>A0A6A1RX79</accession>
<proteinExistence type="predicted"/>
<dbReference type="Pfam" id="PF03886">
    <property type="entry name" value="ABC_trans_aux"/>
    <property type="match status" value="1"/>
</dbReference>
<dbReference type="Gene3D" id="3.40.50.10610">
    <property type="entry name" value="ABC-type transport auxiliary lipoprotein component"/>
    <property type="match status" value="1"/>
</dbReference>
<evidence type="ECO:0000259" key="1">
    <source>
        <dbReference type="Pfam" id="PF03886"/>
    </source>
</evidence>
<dbReference type="PROSITE" id="PS51257">
    <property type="entry name" value="PROKAR_LIPOPROTEIN"/>
    <property type="match status" value="1"/>
</dbReference>
<dbReference type="EMBL" id="JAHWXT010000002">
    <property type="protein sequence ID" value="MCF0264388.1"/>
    <property type="molecule type" value="Genomic_DNA"/>
</dbReference>